<evidence type="ECO:0000256" key="7">
    <source>
        <dbReference type="ARBA" id="ARBA00022475"/>
    </source>
</evidence>
<dbReference type="InterPro" id="IPR036892">
    <property type="entry name" value="L27_dom_sf"/>
</dbReference>
<accession>A0A5C6NMH5</accession>
<dbReference type="InterPro" id="IPR050716">
    <property type="entry name" value="MAGUK"/>
</dbReference>
<evidence type="ECO:0000259" key="17">
    <source>
        <dbReference type="PROSITE" id="PS50002"/>
    </source>
</evidence>
<dbReference type="GO" id="GO:0005923">
    <property type="term" value="C:bicellular tight junction"/>
    <property type="evidence" value="ECO:0007669"/>
    <property type="project" value="UniProtKB-SubCell"/>
</dbReference>
<feature type="compositionally biased region" description="Basic residues" evidence="16">
    <location>
        <begin position="417"/>
        <end position="428"/>
    </location>
</feature>
<evidence type="ECO:0000256" key="6">
    <source>
        <dbReference type="ARBA" id="ARBA00022443"/>
    </source>
</evidence>
<keyword evidence="6 15" id="KW-0728">SH3 domain</keyword>
<organism evidence="21 22">
    <name type="scientific">Takifugu flavidus</name>
    <name type="common">sansaifugu</name>
    <dbReference type="NCBI Taxonomy" id="433684"/>
    <lineage>
        <taxon>Eukaryota</taxon>
        <taxon>Metazoa</taxon>
        <taxon>Chordata</taxon>
        <taxon>Craniata</taxon>
        <taxon>Vertebrata</taxon>
        <taxon>Euteleostomi</taxon>
        <taxon>Actinopterygii</taxon>
        <taxon>Neopterygii</taxon>
        <taxon>Teleostei</taxon>
        <taxon>Neoteleostei</taxon>
        <taxon>Acanthomorphata</taxon>
        <taxon>Eupercaria</taxon>
        <taxon>Tetraodontiformes</taxon>
        <taxon>Tetradontoidea</taxon>
        <taxon>Tetraodontidae</taxon>
        <taxon>Takifugu</taxon>
    </lineage>
</organism>
<dbReference type="SMART" id="SM00228">
    <property type="entry name" value="PDZ"/>
    <property type="match status" value="1"/>
</dbReference>
<name>A0A5C6NMH5_9TELE</name>
<feature type="domain" description="SH3" evidence="17">
    <location>
        <begin position="326"/>
        <end position="398"/>
    </location>
</feature>
<evidence type="ECO:0000256" key="16">
    <source>
        <dbReference type="SAM" id="MobiDB-lite"/>
    </source>
</evidence>
<evidence type="ECO:0000313" key="22">
    <source>
        <dbReference type="Proteomes" id="UP000324091"/>
    </source>
</evidence>
<evidence type="ECO:0000256" key="12">
    <source>
        <dbReference type="ARBA" id="ARBA00023136"/>
    </source>
</evidence>
<dbReference type="PROSITE" id="PS51022">
    <property type="entry name" value="L27"/>
    <property type="match status" value="1"/>
</dbReference>
<keyword evidence="12" id="KW-0472">Membrane</keyword>
<dbReference type="SMART" id="SM00569">
    <property type="entry name" value="L27"/>
    <property type="match status" value="2"/>
</dbReference>
<dbReference type="InterPro" id="IPR027417">
    <property type="entry name" value="P-loop_NTPase"/>
</dbReference>
<evidence type="ECO:0000256" key="15">
    <source>
        <dbReference type="PROSITE-ProRule" id="PRU00192"/>
    </source>
</evidence>
<dbReference type="SUPFAM" id="SSF50156">
    <property type="entry name" value="PDZ domain-like"/>
    <property type="match status" value="1"/>
</dbReference>
<feature type="domain" description="PDZ" evidence="19">
    <location>
        <begin position="237"/>
        <end position="317"/>
    </location>
</feature>
<dbReference type="CDD" id="cd12036">
    <property type="entry name" value="SH3_MPP5"/>
    <property type="match status" value="1"/>
</dbReference>
<keyword evidence="8" id="KW-0677">Repeat</keyword>
<evidence type="ECO:0000256" key="4">
    <source>
        <dbReference type="ARBA" id="ARBA00007014"/>
    </source>
</evidence>
<dbReference type="Gene3D" id="1.20.1270.460">
    <property type="match status" value="1"/>
</dbReference>
<evidence type="ECO:0000256" key="13">
    <source>
        <dbReference type="ARBA" id="ARBA00024392"/>
    </source>
</evidence>
<dbReference type="InterPro" id="IPR001478">
    <property type="entry name" value="PDZ"/>
</dbReference>
<feature type="non-terminal residue" evidence="21">
    <location>
        <position position="1"/>
    </location>
</feature>
<comment type="similarity">
    <text evidence="4">Belongs to the MAGUK family.</text>
</comment>
<dbReference type="SUPFAM" id="SSF50044">
    <property type="entry name" value="SH3-domain"/>
    <property type="match status" value="1"/>
</dbReference>
<dbReference type="SMART" id="SM00072">
    <property type="entry name" value="GuKc"/>
    <property type="match status" value="1"/>
</dbReference>
<dbReference type="Pfam" id="PF07653">
    <property type="entry name" value="SH3_2"/>
    <property type="match status" value="1"/>
</dbReference>
<dbReference type="InterPro" id="IPR008145">
    <property type="entry name" value="GK/Ca_channel_bsu"/>
</dbReference>
<proteinExistence type="inferred from homology"/>
<dbReference type="Proteomes" id="UP000324091">
    <property type="component" value="Chromosome 19"/>
</dbReference>
<dbReference type="SUPFAM" id="SSF52540">
    <property type="entry name" value="P-loop containing nucleoside triphosphate hydrolases"/>
    <property type="match status" value="1"/>
</dbReference>
<evidence type="ECO:0000256" key="10">
    <source>
        <dbReference type="ARBA" id="ARBA00022840"/>
    </source>
</evidence>
<evidence type="ECO:0000259" key="19">
    <source>
        <dbReference type="PROSITE" id="PS50106"/>
    </source>
</evidence>
<dbReference type="InterPro" id="IPR014775">
    <property type="entry name" value="L27_C"/>
</dbReference>
<evidence type="ECO:0000256" key="1">
    <source>
        <dbReference type="ARBA" id="ARBA00004202"/>
    </source>
</evidence>
<keyword evidence="7" id="KW-1003">Cell membrane</keyword>
<dbReference type="Pfam" id="PF00625">
    <property type="entry name" value="Guanylate_kin"/>
    <property type="match status" value="1"/>
</dbReference>
<gene>
    <name evidence="21" type="ORF">D4764_19G0005800</name>
</gene>
<evidence type="ECO:0000256" key="8">
    <source>
        <dbReference type="ARBA" id="ARBA00022737"/>
    </source>
</evidence>
<dbReference type="InterPro" id="IPR035601">
    <property type="entry name" value="MPP5_SH3"/>
</dbReference>
<dbReference type="InterPro" id="IPR001452">
    <property type="entry name" value="SH3_domain"/>
</dbReference>
<dbReference type="PROSITE" id="PS00856">
    <property type="entry name" value="GUANYLATE_KINASE_1"/>
    <property type="match status" value="1"/>
</dbReference>
<comment type="subcellular location">
    <subcellularLocation>
        <location evidence="2">Apical cell membrane</location>
    </subcellularLocation>
    <subcellularLocation>
        <location evidence="3">Cell junction</location>
        <location evidence="3">Tight junction</location>
    </subcellularLocation>
    <subcellularLocation>
        <location evidence="1">Cell membrane</location>
        <topology evidence="1">Peripheral membrane protein</topology>
    </subcellularLocation>
</comment>
<dbReference type="Pfam" id="PF02828">
    <property type="entry name" value="L27"/>
    <property type="match status" value="1"/>
</dbReference>
<dbReference type="SUPFAM" id="SSF101288">
    <property type="entry name" value="L27 domain"/>
    <property type="match status" value="2"/>
</dbReference>
<dbReference type="GO" id="GO:0005524">
    <property type="term" value="F:ATP binding"/>
    <property type="evidence" value="ECO:0007669"/>
    <property type="project" value="UniProtKB-KW"/>
</dbReference>
<dbReference type="PROSITE" id="PS50002">
    <property type="entry name" value="SH3"/>
    <property type="match status" value="1"/>
</dbReference>
<dbReference type="InterPro" id="IPR004172">
    <property type="entry name" value="L27_dom"/>
</dbReference>
<dbReference type="InterPro" id="IPR036028">
    <property type="entry name" value="SH3-like_dom_sf"/>
</dbReference>
<dbReference type="Pfam" id="PF09060">
    <property type="entry name" value="L27_N"/>
    <property type="match status" value="1"/>
</dbReference>
<dbReference type="Gene3D" id="2.30.42.10">
    <property type="match status" value="1"/>
</dbReference>
<dbReference type="InterPro" id="IPR041489">
    <property type="entry name" value="PDZ_6"/>
</dbReference>
<dbReference type="PROSITE" id="PS50106">
    <property type="entry name" value="PDZ"/>
    <property type="match status" value="1"/>
</dbReference>
<dbReference type="Gene3D" id="3.40.50.300">
    <property type="entry name" value="P-loop containing nucleotide triphosphate hydrolases"/>
    <property type="match status" value="1"/>
</dbReference>
<dbReference type="SMART" id="SM00326">
    <property type="entry name" value="SH3"/>
    <property type="match status" value="1"/>
</dbReference>
<comment type="caution">
    <text evidence="21">The sequence shown here is derived from an EMBL/GenBank/DDBJ whole genome shotgun (WGS) entry which is preliminary data.</text>
</comment>
<evidence type="ECO:0000256" key="2">
    <source>
        <dbReference type="ARBA" id="ARBA00004221"/>
    </source>
</evidence>
<keyword evidence="9" id="KW-0547">Nucleotide-binding</keyword>
<dbReference type="CDD" id="cd06798">
    <property type="entry name" value="PDZ_MPP5-like"/>
    <property type="match status" value="1"/>
</dbReference>
<dbReference type="Pfam" id="PF17820">
    <property type="entry name" value="PDZ_6"/>
    <property type="match status" value="1"/>
</dbReference>
<evidence type="ECO:0000256" key="3">
    <source>
        <dbReference type="ARBA" id="ARBA00004435"/>
    </source>
</evidence>
<sequence>AVGMLTSHMNGFVQDAAVQAQGHRERAVDCPGDEGSLVKPPHSSAHMERIQHYQEELRKRREADSRGKLDIDPNASLRLKKLSQNPKVGIDNPTFEGKEKTCIDTGSQDPVTDVEEWQQALKWTLHCLTDVQSQQDVALIMQLLSAEDFRAAYSVYKAVSQQKSRVSPTSPLTVQAEDLCQEVQKILQSSQQKEGLELQSLLINPHVQALMQAHDSVAVQEMAEDSLAQYLGETVKLVRLEKARDIPLGATVRNDMDSVVVSRVVKGGTAESSGLLREGDEILEINGISIRGKHINEVHDLLQQMHGSLTFLLIPSSQIKPAPHRQTVMHVRAYFDYDPSDDPFLPCRELGLSFQKGDILHVISQDDPNWWQAYRDGDEENQPLAGLIPGKSFHHQRETLKKSLSDRKREQQEKHWYPKKSKKQKKKNISNISKNTVRDIRALGQRSSAHASSVLTPNVWRRHVLSSWRQLVQTQRVASQISPTFTGRIRDGSNRCSADYDDVLTYEEMSLYHQPASRKRPVALIGPTSSGHDELRRRLLSVEPEKFAIAVPRKYTCEKSGPWYQLPAKDTTRSARIHERNGYEYHFVSRSAFENDLASGKFIEFGEFEKNLYGTSTDSIRDVVNSGRICLLCLHTRSLQVLRSSNLKPFIIFIAPPSQERLRTLLARDGKAPKPDEVKKVTEEAREMEHSFGHFFDATIVNTEPDQAFHELRRLIDKLDTVPQWVPTTWLN</sequence>
<feature type="compositionally biased region" description="Basic and acidic residues" evidence="16">
    <location>
        <begin position="396"/>
        <end position="416"/>
    </location>
</feature>
<dbReference type="InterPro" id="IPR008144">
    <property type="entry name" value="Guanylate_kin-like_dom"/>
</dbReference>
<feature type="domain" description="L27" evidence="20">
    <location>
        <begin position="169"/>
        <end position="225"/>
    </location>
</feature>
<dbReference type="PANTHER" id="PTHR23122">
    <property type="entry name" value="MEMBRANE-ASSOCIATED GUANYLATE KINASE MAGUK"/>
    <property type="match status" value="1"/>
</dbReference>
<dbReference type="PROSITE" id="PS50052">
    <property type="entry name" value="GUANYLATE_KINASE_2"/>
    <property type="match status" value="1"/>
</dbReference>
<dbReference type="GO" id="GO:0016324">
    <property type="term" value="C:apical plasma membrane"/>
    <property type="evidence" value="ECO:0007669"/>
    <property type="project" value="UniProtKB-SubCell"/>
</dbReference>
<keyword evidence="10" id="KW-0067">ATP-binding</keyword>
<evidence type="ECO:0000259" key="20">
    <source>
        <dbReference type="PROSITE" id="PS51022"/>
    </source>
</evidence>
<dbReference type="AlphaFoldDB" id="A0A5C6NMH5"/>
<reference evidence="21 22" key="1">
    <citation type="submission" date="2019-04" db="EMBL/GenBank/DDBJ databases">
        <title>Chromosome genome assembly for Takifugu flavidus.</title>
        <authorList>
            <person name="Xiao S."/>
        </authorList>
    </citation>
    <scope>NUCLEOTIDE SEQUENCE [LARGE SCALE GENOMIC DNA]</scope>
    <source>
        <strain evidence="21">HTHZ2018</strain>
        <tissue evidence="21">Muscle</tissue>
    </source>
</reference>
<evidence type="ECO:0000256" key="14">
    <source>
        <dbReference type="ARBA" id="ARBA00031033"/>
    </source>
</evidence>
<dbReference type="InterPro" id="IPR036034">
    <property type="entry name" value="PDZ_sf"/>
</dbReference>
<dbReference type="Gene3D" id="1.10.287.650">
    <property type="entry name" value="L27 domain"/>
    <property type="match status" value="1"/>
</dbReference>
<dbReference type="EMBL" id="RHFK02000011">
    <property type="protein sequence ID" value="TWW68782.1"/>
    <property type="molecule type" value="Genomic_DNA"/>
</dbReference>
<keyword evidence="11" id="KW-0965">Cell junction</keyword>
<dbReference type="FunFam" id="2.30.42.10:FF:000088">
    <property type="entry name" value="MAGUK p55 subfamily member 5"/>
    <property type="match status" value="1"/>
</dbReference>
<evidence type="ECO:0000256" key="9">
    <source>
        <dbReference type="ARBA" id="ARBA00022741"/>
    </source>
</evidence>
<dbReference type="Gene3D" id="2.30.30.40">
    <property type="entry name" value="SH3 Domains"/>
    <property type="match status" value="1"/>
</dbReference>
<evidence type="ECO:0000313" key="21">
    <source>
        <dbReference type="EMBL" id="TWW68782.1"/>
    </source>
</evidence>
<feature type="region of interest" description="Disordered" evidence="16">
    <location>
        <begin position="87"/>
        <end position="108"/>
    </location>
</feature>
<evidence type="ECO:0000256" key="11">
    <source>
        <dbReference type="ARBA" id="ARBA00022949"/>
    </source>
</evidence>
<dbReference type="InterPro" id="IPR020590">
    <property type="entry name" value="Guanylate_kinase_CS"/>
</dbReference>
<protein>
    <recommendedName>
        <fullName evidence="13">Protein PALS1</fullName>
    </recommendedName>
    <alternativeName>
        <fullName evidence="14">Protein associated with Lin-7 1</fullName>
    </alternativeName>
</protein>
<evidence type="ECO:0000259" key="18">
    <source>
        <dbReference type="PROSITE" id="PS50052"/>
    </source>
</evidence>
<feature type="domain" description="Guanylate kinase-like" evidence="18">
    <location>
        <begin position="519"/>
        <end position="717"/>
    </location>
</feature>
<dbReference type="InterPro" id="IPR015145">
    <property type="entry name" value="L27_N"/>
</dbReference>
<keyword evidence="22" id="KW-1185">Reference proteome</keyword>
<keyword evidence="5" id="KW-0796">Tight junction</keyword>
<feature type="region of interest" description="Disordered" evidence="16">
    <location>
        <begin position="396"/>
        <end position="437"/>
    </location>
</feature>
<evidence type="ECO:0000256" key="5">
    <source>
        <dbReference type="ARBA" id="ARBA00022427"/>
    </source>
</evidence>